<evidence type="ECO:0000313" key="3">
    <source>
        <dbReference type="Proteomes" id="UP001065047"/>
    </source>
</evidence>
<organism evidence="2 3">
    <name type="scientific">Acetobacter malorum DSM 14337</name>
    <dbReference type="NCBI Taxonomy" id="1307910"/>
    <lineage>
        <taxon>Bacteria</taxon>
        <taxon>Pseudomonadati</taxon>
        <taxon>Pseudomonadota</taxon>
        <taxon>Alphaproteobacteria</taxon>
        <taxon>Acetobacterales</taxon>
        <taxon>Acetobacteraceae</taxon>
        <taxon>Acetobacter</taxon>
    </lineage>
</organism>
<name>A0ABQ0PZ11_9PROT</name>
<evidence type="ECO:0000256" key="1">
    <source>
        <dbReference type="SAM" id="MobiDB-lite"/>
    </source>
</evidence>
<comment type="caution">
    <text evidence="2">The sequence shown here is derived from an EMBL/GenBank/DDBJ whole genome shotgun (WGS) entry which is preliminary data.</text>
</comment>
<accession>A0ABQ0PZ11</accession>
<evidence type="ECO:0000313" key="2">
    <source>
        <dbReference type="EMBL" id="GBQ85115.1"/>
    </source>
</evidence>
<reference evidence="2" key="1">
    <citation type="submission" date="2013-04" db="EMBL/GenBank/DDBJ databases">
        <title>The genome sequencing project of 58 acetic acid bacteria.</title>
        <authorList>
            <person name="Okamoto-Kainuma A."/>
            <person name="Ishikawa M."/>
            <person name="Umino S."/>
            <person name="Koizumi Y."/>
            <person name="Shiwa Y."/>
            <person name="Yoshikawa H."/>
            <person name="Matsutani M."/>
            <person name="Matsushita K."/>
        </authorList>
    </citation>
    <scope>NUCLEOTIDE SEQUENCE</scope>
    <source>
        <strain evidence="2">DSM 14337</strain>
    </source>
</reference>
<dbReference type="Proteomes" id="UP001065047">
    <property type="component" value="Unassembled WGS sequence"/>
</dbReference>
<sequence length="110" mass="12032">MSDRQIEILRRALLHAEERGRLSEREAMAAPGAEIPGGIERLDCVNMNMLLRRTFSQRNLPLLIAVAGSMLRRGFAMQKPNVFRSHPGSDVGEASLPAKDDAALPPSPEG</sequence>
<dbReference type="EMBL" id="BAPF01000050">
    <property type="protein sequence ID" value="GBQ85115.1"/>
    <property type="molecule type" value="Genomic_DNA"/>
</dbReference>
<protein>
    <submittedName>
        <fullName evidence="2">Uncharacterized protein</fullName>
    </submittedName>
</protein>
<gene>
    <name evidence="2" type="ORF">AA14337_2997</name>
</gene>
<keyword evidence="3" id="KW-1185">Reference proteome</keyword>
<feature type="region of interest" description="Disordered" evidence="1">
    <location>
        <begin position="81"/>
        <end position="110"/>
    </location>
</feature>
<proteinExistence type="predicted"/>